<dbReference type="InParanoid" id="A0A177CH52"/>
<evidence type="ECO:0000256" key="9">
    <source>
        <dbReference type="SAM" id="MobiDB-lite"/>
    </source>
</evidence>
<evidence type="ECO:0000256" key="3">
    <source>
        <dbReference type="ARBA" id="ARBA00022553"/>
    </source>
</evidence>
<dbReference type="InterPro" id="IPR020807">
    <property type="entry name" value="PKS_DH"/>
</dbReference>
<dbReference type="SUPFAM" id="SSF47336">
    <property type="entry name" value="ACP-like"/>
    <property type="match status" value="1"/>
</dbReference>
<dbReference type="InterPro" id="IPR016035">
    <property type="entry name" value="Acyl_Trfase/lysoPLipase"/>
</dbReference>
<dbReference type="Pfam" id="PF16197">
    <property type="entry name" value="KAsynt_C_assoc"/>
    <property type="match status" value="1"/>
</dbReference>
<dbReference type="PROSITE" id="PS00440">
    <property type="entry name" value="ACYLTRANSF_C_2"/>
    <property type="match status" value="1"/>
</dbReference>
<accession>A0A177CH52</accession>
<dbReference type="InterPro" id="IPR049552">
    <property type="entry name" value="PKS_DH_N"/>
</dbReference>
<comment type="similarity">
    <text evidence="1">Belongs to the carnitine/choline acetyltransferase family.</text>
</comment>
<dbReference type="GO" id="GO:0004312">
    <property type="term" value="F:fatty acid synthase activity"/>
    <property type="evidence" value="ECO:0007669"/>
    <property type="project" value="TreeGrafter"/>
</dbReference>
<evidence type="ECO:0000256" key="6">
    <source>
        <dbReference type="ARBA" id="ARBA00023315"/>
    </source>
</evidence>
<dbReference type="Pfam" id="PF14765">
    <property type="entry name" value="PS-DH"/>
    <property type="match status" value="1"/>
</dbReference>
<dbReference type="InterPro" id="IPR009081">
    <property type="entry name" value="PP-bd_ACP"/>
</dbReference>
<name>A0A177CH52_9PLEO</name>
<dbReference type="InterPro" id="IPR016039">
    <property type="entry name" value="Thiolase-like"/>
</dbReference>
<reference evidence="13 14" key="1">
    <citation type="submission" date="2016-05" db="EMBL/GenBank/DDBJ databases">
        <title>Comparative analysis of secretome profiles of manganese(II)-oxidizing ascomycete fungi.</title>
        <authorList>
            <consortium name="DOE Joint Genome Institute"/>
            <person name="Zeiner C.A."/>
            <person name="Purvine S.O."/>
            <person name="Zink E.M."/>
            <person name="Wu S."/>
            <person name="Pasa-Tolic L."/>
            <person name="Chaput D.L."/>
            <person name="Haridas S."/>
            <person name="Grigoriev I.V."/>
            <person name="Santelli C.M."/>
            <person name="Hansel C.M."/>
        </authorList>
    </citation>
    <scope>NUCLEOTIDE SEQUENCE [LARGE SCALE GENOMIC DNA]</scope>
    <source>
        <strain evidence="13 14">AP3s5-JAC2a</strain>
    </source>
</reference>
<dbReference type="InterPro" id="IPR050091">
    <property type="entry name" value="PKS_NRPS_Biosynth_Enz"/>
</dbReference>
<protein>
    <submittedName>
        <fullName evidence="13">Ketoacyl-synt-domain-containing protein</fullName>
    </submittedName>
</protein>
<dbReference type="Pfam" id="PF02801">
    <property type="entry name" value="Ketoacyl-synt_C"/>
    <property type="match status" value="1"/>
</dbReference>
<dbReference type="InterPro" id="IPR011032">
    <property type="entry name" value="GroES-like_sf"/>
</dbReference>
<feature type="region of interest" description="C-terminal hotdog fold" evidence="8">
    <location>
        <begin position="1089"/>
        <end position="1239"/>
    </location>
</feature>
<dbReference type="SUPFAM" id="SSF52777">
    <property type="entry name" value="CoA-dependent acyltransferases"/>
    <property type="match status" value="2"/>
</dbReference>
<evidence type="ECO:0000259" key="12">
    <source>
        <dbReference type="PROSITE" id="PS52019"/>
    </source>
</evidence>
<keyword evidence="14" id="KW-1185">Reference proteome</keyword>
<dbReference type="PROSITE" id="PS52019">
    <property type="entry name" value="PKS_MFAS_DH"/>
    <property type="match status" value="1"/>
</dbReference>
<keyword evidence="4" id="KW-0808">Transferase</keyword>
<dbReference type="Pfam" id="PF00698">
    <property type="entry name" value="Acyl_transf_1"/>
    <property type="match status" value="1"/>
</dbReference>
<dbReference type="InterPro" id="IPR049900">
    <property type="entry name" value="PKS_mFAS_DH"/>
</dbReference>
<dbReference type="Gene3D" id="3.30.70.3290">
    <property type="match status" value="1"/>
</dbReference>
<organism evidence="13 14">
    <name type="scientific">Paraphaeosphaeria sporulosa</name>
    <dbReference type="NCBI Taxonomy" id="1460663"/>
    <lineage>
        <taxon>Eukaryota</taxon>
        <taxon>Fungi</taxon>
        <taxon>Dikarya</taxon>
        <taxon>Ascomycota</taxon>
        <taxon>Pezizomycotina</taxon>
        <taxon>Dothideomycetes</taxon>
        <taxon>Pleosporomycetidae</taxon>
        <taxon>Pleosporales</taxon>
        <taxon>Massarineae</taxon>
        <taxon>Didymosphaeriaceae</taxon>
        <taxon>Paraphaeosphaeria</taxon>
    </lineage>
</organism>
<feature type="active site" description="Proton acceptor" evidence="7">
    <location>
        <position position="2128"/>
    </location>
</feature>
<keyword evidence="2" id="KW-0596">Phosphopantetheine</keyword>
<dbReference type="EMBL" id="KV441552">
    <property type="protein sequence ID" value="OAG06188.1"/>
    <property type="molecule type" value="Genomic_DNA"/>
</dbReference>
<evidence type="ECO:0000256" key="1">
    <source>
        <dbReference type="ARBA" id="ARBA00005232"/>
    </source>
</evidence>
<dbReference type="InterPro" id="IPR000542">
    <property type="entry name" value="Carn_acyl_trans"/>
</dbReference>
<dbReference type="Pfam" id="PF00109">
    <property type="entry name" value="ketoacyl-synt"/>
    <property type="match status" value="1"/>
</dbReference>
<feature type="domain" description="Ketosynthase family 3 (KS3)" evidence="11">
    <location>
        <begin position="8"/>
        <end position="433"/>
    </location>
</feature>
<dbReference type="Pfam" id="PF23297">
    <property type="entry name" value="ACP_SdgA_C"/>
    <property type="match status" value="1"/>
</dbReference>
<keyword evidence="3" id="KW-0597">Phosphoprotein</keyword>
<evidence type="ECO:0000256" key="7">
    <source>
        <dbReference type="PIRSR" id="PIRSR600542-1"/>
    </source>
</evidence>
<evidence type="ECO:0000256" key="8">
    <source>
        <dbReference type="PROSITE-ProRule" id="PRU01363"/>
    </source>
</evidence>
<dbReference type="Gene3D" id="3.40.47.10">
    <property type="match status" value="1"/>
</dbReference>
<dbReference type="InterPro" id="IPR023213">
    <property type="entry name" value="CAT-like_dom_sf"/>
</dbReference>
<dbReference type="STRING" id="1460663.A0A177CH52"/>
<dbReference type="Gene3D" id="3.40.366.10">
    <property type="entry name" value="Malonyl-Coenzyme A Acyl Carrier Protein, domain 2"/>
    <property type="match status" value="1"/>
</dbReference>
<evidence type="ECO:0000256" key="4">
    <source>
        <dbReference type="ARBA" id="ARBA00022679"/>
    </source>
</evidence>
<dbReference type="SUPFAM" id="SSF53901">
    <property type="entry name" value="Thiolase-like"/>
    <property type="match status" value="1"/>
</dbReference>
<dbReference type="InterPro" id="IPR020843">
    <property type="entry name" value="ER"/>
</dbReference>
<evidence type="ECO:0000313" key="14">
    <source>
        <dbReference type="Proteomes" id="UP000077069"/>
    </source>
</evidence>
<evidence type="ECO:0000256" key="2">
    <source>
        <dbReference type="ARBA" id="ARBA00022450"/>
    </source>
</evidence>
<gene>
    <name evidence="13" type="ORF">CC84DRAFT_1259445</name>
</gene>
<dbReference type="SUPFAM" id="SSF55048">
    <property type="entry name" value="Probable ACP-binding domain of malonyl-CoA ACP transacylase"/>
    <property type="match status" value="1"/>
</dbReference>
<dbReference type="SUPFAM" id="SSF51735">
    <property type="entry name" value="NAD(P)-binding Rossmann-fold domains"/>
    <property type="match status" value="1"/>
</dbReference>
<dbReference type="Proteomes" id="UP000077069">
    <property type="component" value="Unassembled WGS sequence"/>
</dbReference>
<dbReference type="InterPro" id="IPR032821">
    <property type="entry name" value="PKS_assoc"/>
</dbReference>
<dbReference type="InterPro" id="IPR001227">
    <property type="entry name" value="Ac_transferase_dom_sf"/>
</dbReference>
<dbReference type="OrthoDB" id="329835at2759"/>
<dbReference type="GO" id="GO:0044550">
    <property type="term" value="P:secondary metabolite biosynthetic process"/>
    <property type="evidence" value="ECO:0007669"/>
    <property type="project" value="TreeGrafter"/>
</dbReference>
<dbReference type="SUPFAM" id="SSF52151">
    <property type="entry name" value="FabD/lysophospholipase-like"/>
    <property type="match status" value="1"/>
</dbReference>
<feature type="domain" description="PKS/mFAS DH" evidence="12">
    <location>
        <begin position="921"/>
        <end position="1239"/>
    </location>
</feature>
<dbReference type="PROSITE" id="PS52004">
    <property type="entry name" value="KS3_2"/>
    <property type="match status" value="1"/>
</dbReference>
<proteinExistence type="inferred from homology"/>
<dbReference type="InterPro" id="IPR020841">
    <property type="entry name" value="PKS_Beta-ketoAc_synthase_dom"/>
</dbReference>
<dbReference type="PROSITE" id="PS50075">
    <property type="entry name" value="CARRIER"/>
    <property type="match status" value="1"/>
</dbReference>
<dbReference type="InterPro" id="IPR014030">
    <property type="entry name" value="Ketoacyl_synth_N"/>
</dbReference>
<dbReference type="InterPro" id="IPR014043">
    <property type="entry name" value="Acyl_transferase_dom"/>
</dbReference>
<dbReference type="Gene3D" id="3.10.129.110">
    <property type="entry name" value="Polyketide synthase dehydratase"/>
    <property type="match status" value="1"/>
</dbReference>
<dbReference type="InterPro" id="IPR042104">
    <property type="entry name" value="PKS_dehydratase_sf"/>
</dbReference>
<dbReference type="Pfam" id="PF21089">
    <property type="entry name" value="PKS_DH_N"/>
    <property type="match status" value="1"/>
</dbReference>
<dbReference type="GO" id="GO:0006633">
    <property type="term" value="P:fatty acid biosynthetic process"/>
    <property type="evidence" value="ECO:0007669"/>
    <property type="project" value="TreeGrafter"/>
</dbReference>
<dbReference type="InterPro" id="IPR036736">
    <property type="entry name" value="ACP-like_sf"/>
</dbReference>
<dbReference type="InterPro" id="IPR042231">
    <property type="entry name" value="Cho/carn_acyl_trans_2"/>
</dbReference>
<dbReference type="InterPro" id="IPR020806">
    <property type="entry name" value="PKS_PP-bd"/>
</dbReference>
<evidence type="ECO:0000256" key="5">
    <source>
        <dbReference type="ARBA" id="ARBA00023268"/>
    </source>
</evidence>
<dbReference type="CDD" id="cd05195">
    <property type="entry name" value="enoyl_red"/>
    <property type="match status" value="1"/>
</dbReference>
<evidence type="ECO:0000259" key="10">
    <source>
        <dbReference type="PROSITE" id="PS50075"/>
    </source>
</evidence>
<feature type="compositionally biased region" description="Polar residues" evidence="9">
    <location>
        <begin position="1759"/>
        <end position="1775"/>
    </location>
</feature>
<feature type="active site" description="Proton donor; for dehydratase activity" evidence="8">
    <location>
        <position position="1154"/>
    </location>
</feature>
<feature type="region of interest" description="N-terminal hotdog fold" evidence="8">
    <location>
        <begin position="921"/>
        <end position="1060"/>
    </location>
</feature>
<dbReference type="SMART" id="SM00823">
    <property type="entry name" value="PKS_PP"/>
    <property type="match status" value="1"/>
</dbReference>
<dbReference type="Pfam" id="PF00755">
    <property type="entry name" value="Carn_acyltransf"/>
    <property type="match status" value="1"/>
</dbReference>
<dbReference type="RefSeq" id="XP_018036553.1">
    <property type="nucleotide sequence ID" value="XM_018184913.1"/>
</dbReference>
<feature type="region of interest" description="Disordered" evidence="9">
    <location>
        <begin position="1747"/>
        <end position="1796"/>
    </location>
</feature>
<dbReference type="PANTHER" id="PTHR43775:SF22">
    <property type="entry name" value="SYNTHASE, PUTATIVE (JCVI)-RELATED"/>
    <property type="match status" value="1"/>
</dbReference>
<dbReference type="SMART" id="SM00826">
    <property type="entry name" value="PKS_DH"/>
    <property type="match status" value="1"/>
</dbReference>
<dbReference type="GO" id="GO:0031177">
    <property type="term" value="F:phosphopantetheine binding"/>
    <property type="evidence" value="ECO:0007669"/>
    <property type="project" value="InterPro"/>
</dbReference>
<dbReference type="InterPro" id="IPR049551">
    <property type="entry name" value="PKS_DH_C"/>
</dbReference>
<dbReference type="Gene3D" id="1.10.1200.10">
    <property type="entry name" value="ACP-like"/>
    <property type="match status" value="1"/>
</dbReference>
<dbReference type="SMART" id="SM00829">
    <property type="entry name" value="PKS_ER"/>
    <property type="match status" value="1"/>
</dbReference>
<keyword evidence="5" id="KW-0511">Multifunctional enzyme</keyword>
<feature type="domain" description="Carrier" evidence="10">
    <location>
        <begin position="1655"/>
        <end position="1736"/>
    </location>
</feature>
<dbReference type="SMART" id="SM00825">
    <property type="entry name" value="PKS_KS"/>
    <property type="match status" value="1"/>
</dbReference>
<feature type="active site" description="Proton acceptor; for dehydratase activity" evidence="8">
    <location>
        <position position="953"/>
    </location>
</feature>
<dbReference type="PANTHER" id="PTHR43775">
    <property type="entry name" value="FATTY ACID SYNTHASE"/>
    <property type="match status" value="1"/>
</dbReference>
<dbReference type="InterPro" id="IPR016036">
    <property type="entry name" value="Malonyl_transacylase_ACP-bd"/>
</dbReference>
<dbReference type="GO" id="GO:0016491">
    <property type="term" value="F:oxidoreductase activity"/>
    <property type="evidence" value="ECO:0007669"/>
    <property type="project" value="InterPro"/>
</dbReference>
<dbReference type="Gene3D" id="3.30.559.10">
    <property type="entry name" value="Chloramphenicol acetyltransferase-like domain"/>
    <property type="match status" value="1"/>
</dbReference>
<dbReference type="CDD" id="cd00833">
    <property type="entry name" value="PKS"/>
    <property type="match status" value="1"/>
</dbReference>
<dbReference type="SMART" id="SM00827">
    <property type="entry name" value="PKS_AT"/>
    <property type="match status" value="1"/>
</dbReference>
<dbReference type="InterPro" id="IPR036291">
    <property type="entry name" value="NAD(P)-bd_dom_sf"/>
</dbReference>
<evidence type="ECO:0000313" key="13">
    <source>
        <dbReference type="EMBL" id="OAG06188.1"/>
    </source>
</evidence>
<dbReference type="Gene3D" id="3.30.559.70">
    <property type="entry name" value="Choline/Carnitine o-acyltransferase, domain 2"/>
    <property type="match status" value="1"/>
</dbReference>
<dbReference type="GeneID" id="28768399"/>
<evidence type="ECO:0000259" key="11">
    <source>
        <dbReference type="PROSITE" id="PS52004"/>
    </source>
</evidence>
<dbReference type="SUPFAM" id="SSF50129">
    <property type="entry name" value="GroES-like"/>
    <property type="match status" value="1"/>
</dbReference>
<dbReference type="InterPro" id="IPR014031">
    <property type="entry name" value="Ketoacyl_synth_C"/>
</dbReference>
<keyword evidence="6" id="KW-0012">Acyltransferase</keyword>
<dbReference type="InterPro" id="IPR039551">
    <property type="entry name" value="Cho/carn_acyl_trans"/>
</dbReference>
<sequence>MPFVKDDLEPIAIIGMACRFPGGANSPEELWQMLAEGRSGWSEIPADRYKWTSFYHPSPDAEAAHNQTGGGYIDRDLAAFDAAFFNIPVAEANGLDPQQRIHLETAYEALESAGLPLESVKGSRTSVHVATVSRDYDRNAYRDPQDLAKYQLTGCGEAITSGRVSYTFDLRGPCFSLDTGCSGSLVGLHLAIQGLRSRETDMALVGGTNLLLSPDMTIAMSKLHMLNDDGKCYAFDSRGKGYARSEGVSTIVLKRLSDAVKAGDPVRAVVRNTGINQDGKTNGIMLPNSSAQEELMRSIHLDAGLEPSLTAYVEAHGTGTQAGDKAEITSITNVFCNGVDRLHPLLVGSVKANLGHCESASGLAGLIKTVLALEKGLIPATPDVLDLKEGLDLENRNIRIPQSLEPWPALSVRRAAINSFGYGGTNVAAVLESYQPVQRGHPANGANGIETVNVIPSLIVVSAKSSKSLLRNIENLQQWVSSQSPLSPDILRNLAYTLSTRRSNFSIRTSFLASTPEDFLAVTKRITPPERTTGQPRLTWVFTGQGAQWYAMGRELLHTQSAFATSLRASEAILKSLGAEWSLFTELSRDDADNSRINESEISQPATTALQIALVDLLASFRVRPASVVGHSSGEIAAAYTVGALTHAAALTASFHRSKVARLVKQVLSMPGGMMVTTLNEADANAYIGRIGSDRLSLACINSPSSTTISGDKSALEELKAILQGESIMAKSLAVDVAYHSHHMKAVAGEYLAALQGLESSEACDDIQLFSSVTGEQKTSGFGPEYWVQNLVSTVRFPDALMAACRPSGGSRAVPRVFVEIGPHAALAGPTRQTLTPHVDHKYYSALVRGKDAYTTLLTLAGKLFESGLPIDINAVNTMSDSKMTHRTIPNLPLYSWDHSNRYWHESRLSKEYRFRKHPYHDLLGLRLVGSTPLEPIWRNILSLSAQPWLSEHVIDGFAILPGSSFLTMAMEAVRQLSDERGAPRIKRFHLRKVKYSKAIMIPEAPEKVEVMISLQGRGSGAGVPRDLAEWETFRITSSADTQTWNLNCVGGIRVEYHSDSNDVDGGHAQLQSLSELRDQLPRTSAACTQTIEHEALYDEMRHNGIAYGTNFATIKELRIGECQAFGKIEIPDVAKCMPSGYLQPHTIHPATFDALMHIVLPLYFRHCTVGTAMLTSIEEVSVSADMTTFPGSCLQVCALLSPSGPRSGSVDVTAFEHDNPVVLLRGQKFQGIATSQSSVPTTCVRGPLHSVHRPLKMIATTPGVPSSLCFVDDEAARAPLHPDEIEIKALAFGLDDTSVETVLGRSGDATVIGECAGIVTAVGSDLTHSYRIGERVCAWNTNIALATRTRVKALFAQKMPESWSFAMAAALPQNTALAYHALRNCAHVEGGQTVLVHNAGGALGQAVVLVAGLLGLAVIATVQTKADKDALVSLSAIRPVHILFSGDFALGQAILRWTEGSGVDSVINTSSSSLPAEVFASVKAFGTVVDLGNQTSIAVGDRAIRYMSFDSRQLLRYLSASASSASKAVLSLLADENSDGLIPIIAVPITDAALAFKAVQAKKNIGKTVLIADEDAVVDVKEVAAQSVSPAHVNRIIQIVSGLSLPEAQKAELIASIRDAAAMGSDAPIDHSNGASPPAINGSVDIERRLATASSLEEARTIILTEQTKKLSSLVSVNEQQLDPYQPLADLGLDSLIAIEFKDWLGRSLGADIRVHDILDADGLIALADLVAQKSRFIASDLPEEPIQASPAAHSEKQSTSVAERQTSKSQGSDAPSAVIGAVNGNHAANGQTKGSRGVLTAFKENGVANGTTVSDSPDPPKRGYYFSPNACPKFPLPPLDSLMDAYLTGVKAFTTPTEFANTLRLTEDFQTKGSKGRLLYDRAAARHADPVCENWEHELQLRRGFLDRRIALVPTTSFWFSHPISKRAHSQAERAALLAFTANQFRLKLEAGLVKPVVLNERELTTAYHPYIFNTVRLPQAGSDEMERYPGIDHCVVIWRGHSFKLDLVVGGQPATFEQLLGAFESILSRELDRAQVNIFTSDNRPTWAEARQVLVQLSAGNATTVAAIESSAFIVALDEAAPQTANERARQFHFGGERDAANRWHDKSLQFVVCSNGVSGMIGEHSMLDALTITELLDAQVTAIHKYNPRAASAGQSGVTPVHLTLKTSTALDTRISCIRKEFAATIAGAGHEYLLFDGYGSSLLRAQKLSPKSVFQMVVQIASLATFGFLPPCWETVNQAHYHLGRVDIIQVVVPAVAAFVHAAQDESIPLSQRRALLVDATRAHVNLVNKASRNLGWERNLTALRALAEPNELPELYKDPVHDRVRPRLMQSHCFETGMMEKGCISKHPDAIWSHYEVYDGTVYFSAVGFDAQRVRRFCGSLKEAAVLMKKIVLA</sequence>
<dbReference type="Gene3D" id="3.90.180.10">
    <property type="entry name" value="Medium-chain alcohol dehydrogenases, catalytic domain"/>
    <property type="match status" value="1"/>
</dbReference>